<protein>
    <submittedName>
        <fullName evidence="2">Uncharacterized protein</fullName>
    </submittedName>
</protein>
<feature type="compositionally biased region" description="Basic and acidic residues" evidence="1">
    <location>
        <begin position="13"/>
        <end position="22"/>
    </location>
</feature>
<dbReference type="EMBL" id="CP071060">
    <property type="protein sequence ID" value="QSI75350.1"/>
    <property type="molecule type" value="Genomic_DNA"/>
</dbReference>
<organism evidence="2 3">
    <name type="scientific">Niveibacterium microcysteis</name>
    <dbReference type="NCBI Taxonomy" id="2811415"/>
    <lineage>
        <taxon>Bacteria</taxon>
        <taxon>Pseudomonadati</taxon>
        <taxon>Pseudomonadota</taxon>
        <taxon>Betaproteobacteria</taxon>
        <taxon>Rhodocyclales</taxon>
        <taxon>Rhodocyclaceae</taxon>
        <taxon>Niveibacterium</taxon>
    </lineage>
</organism>
<proteinExistence type="predicted"/>
<name>A0ABX7M0R7_9RHOO</name>
<feature type="region of interest" description="Disordered" evidence="1">
    <location>
        <begin position="1"/>
        <end position="22"/>
    </location>
</feature>
<accession>A0ABX7M0R7</accession>
<dbReference type="Proteomes" id="UP000663570">
    <property type="component" value="Chromosome"/>
</dbReference>
<sequence>MSLDTDTIENADEASRAETERYEKAYRETRRVLDESIEALAILEELEVDADMRFQISQKREALETARTDLCSANIAFHTGKATMRPPPPPLVNEIQALSKQAVELTVEKASAEAVLKLATSALNKFAEVQTI</sequence>
<evidence type="ECO:0000256" key="1">
    <source>
        <dbReference type="SAM" id="MobiDB-lite"/>
    </source>
</evidence>
<evidence type="ECO:0000313" key="2">
    <source>
        <dbReference type="EMBL" id="QSI75350.1"/>
    </source>
</evidence>
<feature type="compositionally biased region" description="Acidic residues" evidence="1">
    <location>
        <begin position="1"/>
        <end position="12"/>
    </location>
</feature>
<keyword evidence="3" id="KW-1185">Reference proteome</keyword>
<evidence type="ECO:0000313" key="3">
    <source>
        <dbReference type="Proteomes" id="UP000663570"/>
    </source>
</evidence>
<reference evidence="2 3" key="1">
    <citation type="submission" date="2021-02" db="EMBL/GenBank/DDBJ databases">
        <title>Niveibacterium changnyeongensis HC41.</title>
        <authorList>
            <person name="Kang M."/>
        </authorList>
    </citation>
    <scope>NUCLEOTIDE SEQUENCE [LARGE SCALE GENOMIC DNA]</scope>
    <source>
        <strain evidence="2 3">HC41</strain>
    </source>
</reference>
<gene>
    <name evidence="2" type="ORF">JY500_12590</name>
</gene>
<dbReference type="RefSeq" id="WP_206252824.1">
    <property type="nucleotide sequence ID" value="NZ_CP071060.1"/>
</dbReference>